<evidence type="ECO:0000313" key="4">
    <source>
        <dbReference type="EMBL" id="BBU84368.1"/>
    </source>
</evidence>
<keyword evidence="2" id="KW-1133">Transmembrane helix</keyword>
<dbReference type="SUPFAM" id="SSF53901">
    <property type="entry name" value="Thiolase-like"/>
    <property type="match status" value="1"/>
</dbReference>
<evidence type="ECO:0000259" key="3">
    <source>
        <dbReference type="Pfam" id="PF08541"/>
    </source>
</evidence>
<evidence type="ECO:0000313" key="5">
    <source>
        <dbReference type="Proteomes" id="UP000467488"/>
    </source>
</evidence>
<protein>
    <recommendedName>
        <fullName evidence="3">Beta-ketoacyl-[acyl-carrier-protein] synthase III C-terminal domain-containing protein</fullName>
    </recommendedName>
</protein>
<dbReference type="InterPro" id="IPR016039">
    <property type="entry name" value="Thiolase-like"/>
</dbReference>
<organism evidence="4 5">
    <name type="scientific">Escherichia coli</name>
    <dbReference type="NCBI Taxonomy" id="562"/>
    <lineage>
        <taxon>Bacteria</taxon>
        <taxon>Pseudomonadati</taxon>
        <taxon>Pseudomonadota</taxon>
        <taxon>Gammaproteobacteria</taxon>
        <taxon>Enterobacterales</taxon>
        <taxon>Enterobacteriaceae</taxon>
        <taxon>Escherichia</taxon>
    </lineage>
</organism>
<reference evidence="4 5" key="1">
    <citation type="submission" date="2020-01" db="EMBL/GenBank/DDBJ databases">
        <title>Dynamics of blaIMP-6 dissemination in carbapenem resistant Enterobacteriacea isolated from regional surveillance in Osaka, Japan.</title>
        <authorList>
            <person name="Abe R."/>
            <person name="Akeda Y."/>
            <person name="Sugawara Y."/>
            <person name="Yamamoto N."/>
            <person name="Tomono K."/>
            <person name="Takeuchi D."/>
            <person name="Kawahara R."/>
            <person name="Hamada S."/>
        </authorList>
    </citation>
    <scope>NUCLEOTIDE SEQUENCE [LARGE SCALE GENOMIC DNA]</scope>
    <source>
        <strain evidence="4 5">E300</strain>
    </source>
</reference>
<accession>A0A8S0FWI7</accession>
<dbReference type="Pfam" id="PF08541">
    <property type="entry name" value="ACP_syn_III_C"/>
    <property type="match status" value="1"/>
</dbReference>
<keyword evidence="2" id="KW-0812">Transmembrane</keyword>
<name>A0A8S0FWI7_ECOLX</name>
<proteinExistence type="predicted"/>
<evidence type="ECO:0000256" key="2">
    <source>
        <dbReference type="SAM" id="Phobius"/>
    </source>
</evidence>
<feature type="domain" description="Beta-ketoacyl-[acyl-carrier-protein] synthase III C-terminal" evidence="3">
    <location>
        <begin position="3"/>
        <end position="48"/>
    </location>
</feature>
<keyword evidence="1" id="KW-0808">Transferase</keyword>
<dbReference type="GO" id="GO:0016746">
    <property type="term" value="F:acyltransferase activity"/>
    <property type="evidence" value="ECO:0007669"/>
    <property type="project" value="UniProtKB-KW"/>
</dbReference>
<gene>
    <name evidence="4" type="ORF">EIMP300_57680</name>
</gene>
<sequence>MYRFYGNQVAASIPTALHEAVISGRFTADKPVMLIGTAAGLTLAGMVLLP</sequence>
<dbReference type="AlphaFoldDB" id="A0A8S0FWI7"/>
<dbReference type="Proteomes" id="UP000467488">
    <property type="component" value="Chromosome"/>
</dbReference>
<evidence type="ECO:0000256" key="1">
    <source>
        <dbReference type="ARBA" id="ARBA00022679"/>
    </source>
</evidence>
<feature type="transmembrane region" description="Helical" evidence="2">
    <location>
        <begin position="32"/>
        <end position="49"/>
    </location>
</feature>
<dbReference type="InterPro" id="IPR013747">
    <property type="entry name" value="ACP_syn_III_C"/>
</dbReference>
<dbReference type="EMBL" id="AP022360">
    <property type="protein sequence ID" value="BBU84368.1"/>
    <property type="molecule type" value="Genomic_DNA"/>
</dbReference>
<dbReference type="Gene3D" id="3.40.47.10">
    <property type="match status" value="1"/>
</dbReference>
<keyword evidence="2" id="KW-0472">Membrane</keyword>
<dbReference type="GO" id="GO:0044281">
    <property type="term" value="P:small molecule metabolic process"/>
    <property type="evidence" value="ECO:0007669"/>
    <property type="project" value="UniProtKB-ARBA"/>
</dbReference>